<proteinExistence type="predicted"/>
<organism evidence="3 4">
    <name type="scientific">Echinicola arenosa</name>
    <dbReference type="NCBI Taxonomy" id="2774144"/>
    <lineage>
        <taxon>Bacteria</taxon>
        <taxon>Pseudomonadati</taxon>
        <taxon>Bacteroidota</taxon>
        <taxon>Cytophagia</taxon>
        <taxon>Cytophagales</taxon>
        <taxon>Cyclobacteriaceae</taxon>
        <taxon>Echinicola</taxon>
    </lineage>
</organism>
<dbReference type="Pfam" id="PF13181">
    <property type="entry name" value="TPR_8"/>
    <property type="match status" value="2"/>
</dbReference>
<dbReference type="Proteomes" id="UP000647133">
    <property type="component" value="Unassembled WGS sequence"/>
</dbReference>
<evidence type="ECO:0000313" key="3">
    <source>
        <dbReference type="EMBL" id="MBD8491091.1"/>
    </source>
</evidence>
<dbReference type="SMART" id="SM00028">
    <property type="entry name" value="TPR"/>
    <property type="match status" value="2"/>
</dbReference>
<dbReference type="SUPFAM" id="SSF48452">
    <property type="entry name" value="TPR-like"/>
    <property type="match status" value="1"/>
</dbReference>
<gene>
    <name evidence="3" type="ORF">IFO69_20220</name>
</gene>
<evidence type="ECO:0000256" key="1">
    <source>
        <dbReference type="PROSITE-ProRule" id="PRU00339"/>
    </source>
</evidence>
<evidence type="ECO:0000313" key="4">
    <source>
        <dbReference type="Proteomes" id="UP000647133"/>
    </source>
</evidence>
<dbReference type="EMBL" id="JACYTQ010000010">
    <property type="protein sequence ID" value="MBD8491091.1"/>
    <property type="molecule type" value="Genomic_DNA"/>
</dbReference>
<keyword evidence="2" id="KW-0472">Membrane</keyword>
<dbReference type="InterPro" id="IPR019734">
    <property type="entry name" value="TPR_rpt"/>
</dbReference>
<keyword evidence="2" id="KW-1133">Transmembrane helix</keyword>
<keyword evidence="4" id="KW-1185">Reference proteome</keyword>
<sequence length="238" mass="26398">MVKKEIKKGAAHDEHNELLENPEAIAESLGKGEAFLKKNSRAVGGIIIVGILVIAGILYFQFNNANKDKKAQGEMFQAVYYFEQDSLDYALNGDGVNDGFLKILDEYSGTNSANLANFYAGSIYLTQGEYQKAVDYLEDFSADDFFVQAKAYALLGDAYVELGQNSEAISAFEKAASYKENKFFTPIYLNKLAIAYEAAGQIEKAIDTYGTIENEYPESYEFTLARKHKARLEGLASK</sequence>
<feature type="transmembrane region" description="Helical" evidence="2">
    <location>
        <begin position="42"/>
        <end position="62"/>
    </location>
</feature>
<feature type="repeat" description="TPR" evidence="1">
    <location>
        <begin position="149"/>
        <end position="182"/>
    </location>
</feature>
<reference evidence="3 4" key="1">
    <citation type="submission" date="2020-09" db="EMBL/GenBank/DDBJ databases">
        <title>Echinicola sp. CAU 1574 isolated from sand of Sido Beach.</title>
        <authorList>
            <person name="Kim W."/>
        </authorList>
    </citation>
    <scope>NUCLEOTIDE SEQUENCE [LARGE SCALE GENOMIC DNA]</scope>
    <source>
        <strain evidence="3 4">CAU 1574</strain>
    </source>
</reference>
<protein>
    <submittedName>
        <fullName evidence="3">Tetratricopeptide repeat protein</fullName>
    </submittedName>
</protein>
<evidence type="ECO:0000256" key="2">
    <source>
        <dbReference type="SAM" id="Phobius"/>
    </source>
</evidence>
<name>A0ABR9ARV7_9BACT</name>
<dbReference type="Gene3D" id="1.25.40.10">
    <property type="entry name" value="Tetratricopeptide repeat domain"/>
    <property type="match status" value="2"/>
</dbReference>
<accession>A0ABR9ARV7</accession>
<keyword evidence="1" id="KW-0802">TPR repeat</keyword>
<comment type="caution">
    <text evidence="3">The sequence shown here is derived from an EMBL/GenBank/DDBJ whole genome shotgun (WGS) entry which is preliminary data.</text>
</comment>
<dbReference type="InterPro" id="IPR011990">
    <property type="entry name" value="TPR-like_helical_dom_sf"/>
</dbReference>
<dbReference type="Pfam" id="PF13174">
    <property type="entry name" value="TPR_6"/>
    <property type="match status" value="1"/>
</dbReference>
<dbReference type="RefSeq" id="WP_192011967.1">
    <property type="nucleotide sequence ID" value="NZ_JACYTQ010000010.1"/>
</dbReference>
<dbReference type="PROSITE" id="PS50005">
    <property type="entry name" value="TPR"/>
    <property type="match status" value="1"/>
</dbReference>
<keyword evidence="2" id="KW-0812">Transmembrane</keyword>